<protein>
    <recommendedName>
        <fullName evidence="2">Ketoreductase domain-containing protein</fullName>
    </recommendedName>
</protein>
<comment type="similarity">
    <text evidence="1">Belongs to the short-chain dehydrogenases/reductases (SDR) family.</text>
</comment>
<dbReference type="InterPro" id="IPR002347">
    <property type="entry name" value="SDR_fam"/>
</dbReference>
<dbReference type="GO" id="GO:0016491">
    <property type="term" value="F:oxidoreductase activity"/>
    <property type="evidence" value="ECO:0007669"/>
    <property type="project" value="TreeGrafter"/>
</dbReference>
<dbReference type="GO" id="GO:0008202">
    <property type="term" value="P:steroid metabolic process"/>
    <property type="evidence" value="ECO:0007669"/>
    <property type="project" value="TreeGrafter"/>
</dbReference>
<reference evidence="3" key="1">
    <citation type="submission" date="2020-12" db="EMBL/GenBank/DDBJ databases">
        <authorList>
            <person name="Iha C."/>
        </authorList>
    </citation>
    <scope>NUCLEOTIDE SEQUENCE</scope>
</reference>
<evidence type="ECO:0000313" key="3">
    <source>
        <dbReference type="EMBL" id="CAD7700794.1"/>
    </source>
</evidence>
<dbReference type="InterPro" id="IPR036291">
    <property type="entry name" value="NAD(P)-bd_dom_sf"/>
</dbReference>
<sequence length="333" mass="36068">MTMLEFIGAATLAIAALVLLYLLLDRVICALPGVRSLEGAAIVVTGCDSGIGRCIALHLARTHRAHVFAGCLTSSGADALQAETSEGHRLSPFLMDVTSDASVAAGLDFVKGRLEGRPLFAVINNAGIAKGMLVEFTSMEEYKAVMDVNLFGMIRVTKAFLPLLVEARGRIVNITSCAALGAGPGGSAYAASKFAATAFSDSARRELQSQGVKVVQILPGFLKTGMTQPEYTESIIKEPFYRTDAAIRERYGGERQMTEVAEYMINMIKTFAVEPDIIMGPMLKALRCRYPRPRYLCGKGVHFIFYPYSLLPTRLLDHMMAAPFVARATPEVD</sequence>
<dbReference type="InterPro" id="IPR020904">
    <property type="entry name" value="Sc_DH/Rdtase_CS"/>
</dbReference>
<dbReference type="SMART" id="SM00822">
    <property type="entry name" value="PKS_KR"/>
    <property type="match status" value="1"/>
</dbReference>
<proteinExistence type="inferred from homology"/>
<dbReference type="PRINTS" id="PR00080">
    <property type="entry name" value="SDRFAMILY"/>
</dbReference>
<evidence type="ECO:0000259" key="2">
    <source>
        <dbReference type="SMART" id="SM00822"/>
    </source>
</evidence>
<dbReference type="SUPFAM" id="SSF51735">
    <property type="entry name" value="NAD(P)-binding Rossmann-fold domains"/>
    <property type="match status" value="1"/>
</dbReference>
<name>A0A8S1J0U5_9CHLO</name>
<dbReference type="EMBL" id="CAJHUC010001345">
    <property type="protein sequence ID" value="CAD7700794.1"/>
    <property type="molecule type" value="Genomic_DNA"/>
</dbReference>
<keyword evidence="4" id="KW-1185">Reference proteome</keyword>
<accession>A0A8S1J0U5</accession>
<dbReference type="Pfam" id="PF00106">
    <property type="entry name" value="adh_short"/>
    <property type="match status" value="1"/>
</dbReference>
<dbReference type="PANTHER" id="PTHR43313">
    <property type="entry name" value="SHORT-CHAIN DEHYDROGENASE/REDUCTASE FAMILY 9C"/>
    <property type="match status" value="1"/>
</dbReference>
<feature type="domain" description="Ketoreductase" evidence="2">
    <location>
        <begin position="40"/>
        <end position="225"/>
    </location>
</feature>
<dbReference type="Gene3D" id="3.40.50.720">
    <property type="entry name" value="NAD(P)-binding Rossmann-like Domain"/>
    <property type="match status" value="1"/>
</dbReference>
<gene>
    <name evidence="3" type="ORF">OSTQU699_LOCUS6153</name>
</gene>
<dbReference type="AlphaFoldDB" id="A0A8S1J0U5"/>
<dbReference type="PRINTS" id="PR00081">
    <property type="entry name" value="GDHRDH"/>
</dbReference>
<dbReference type="OrthoDB" id="535495at2759"/>
<organism evidence="3 4">
    <name type="scientific">Ostreobium quekettii</name>
    <dbReference type="NCBI Taxonomy" id="121088"/>
    <lineage>
        <taxon>Eukaryota</taxon>
        <taxon>Viridiplantae</taxon>
        <taxon>Chlorophyta</taxon>
        <taxon>core chlorophytes</taxon>
        <taxon>Ulvophyceae</taxon>
        <taxon>TCBD clade</taxon>
        <taxon>Bryopsidales</taxon>
        <taxon>Ostreobineae</taxon>
        <taxon>Ostreobiaceae</taxon>
        <taxon>Ostreobium</taxon>
    </lineage>
</organism>
<evidence type="ECO:0000256" key="1">
    <source>
        <dbReference type="RuleBase" id="RU000363"/>
    </source>
</evidence>
<dbReference type="Proteomes" id="UP000708148">
    <property type="component" value="Unassembled WGS sequence"/>
</dbReference>
<dbReference type="InterPro" id="IPR057326">
    <property type="entry name" value="KR_dom"/>
</dbReference>
<comment type="caution">
    <text evidence="3">The sequence shown here is derived from an EMBL/GenBank/DDBJ whole genome shotgun (WGS) entry which is preliminary data.</text>
</comment>
<evidence type="ECO:0000313" key="4">
    <source>
        <dbReference type="Proteomes" id="UP000708148"/>
    </source>
</evidence>
<dbReference type="PANTHER" id="PTHR43313:SF1">
    <property type="entry name" value="3BETA-HYDROXYSTEROID DEHYDROGENASE DHS-16"/>
    <property type="match status" value="1"/>
</dbReference>
<dbReference type="PROSITE" id="PS00061">
    <property type="entry name" value="ADH_SHORT"/>
    <property type="match status" value="1"/>
</dbReference>